<dbReference type="AlphaFoldDB" id="A0AAW9DT87"/>
<sequence>MSLIRIIKSSSLPKTDAATAFQIYHRAVKADAYRVTSRKESGRTWHLNKEEDGTLPGYSPDKIPWFIIERLVQSNIEHLYLTPLSKSHHIVLIDDTNPEKIDAAKMAGVVFAYVQQTVTIHTPPFLPRMKR</sequence>
<evidence type="ECO:0000313" key="1">
    <source>
        <dbReference type="EMBL" id="MDX5931744.1"/>
    </source>
</evidence>
<keyword evidence="2" id="KW-1185">Reference proteome</keyword>
<reference evidence="1 2" key="1">
    <citation type="submission" date="2023-11" db="EMBL/GenBank/DDBJ databases">
        <title>MicrobeMod: A computational toolkit for identifying prokaryotic methylation and restriction-modification with nanopore sequencing.</title>
        <authorList>
            <person name="Crits-Christoph A."/>
            <person name="Kang S.C."/>
            <person name="Lee H."/>
            <person name="Ostrov N."/>
        </authorList>
    </citation>
    <scope>NUCLEOTIDE SEQUENCE [LARGE SCALE GENOMIC DNA]</scope>
    <source>
        <strain evidence="1 2">DSMZ 700</strain>
    </source>
</reference>
<accession>A0AAW9DT87</accession>
<gene>
    <name evidence="1" type="ORF">SIL87_13320</name>
</gene>
<dbReference type="Proteomes" id="UP001279553">
    <property type="component" value="Unassembled WGS sequence"/>
</dbReference>
<comment type="caution">
    <text evidence="1">The sequence shown here is derived from an EMBL/GenBank/DDBJ whole genome shotgun (WGS) entry which is preliminary data.</text>
</comment>
<evidence type="ECO:0000313" key="2">
    <source>
        <dbReference type="Proteomes" id="UP001279553"/>
    </source>
</evidence>
<proteinExistence type="predicted"/>
<dbReference type="RefSeq" id="WP_319614637.1">
    <property type="nucleotide sequence ID" value="NZ_JAWXYB010000018.1"/>
</dbReference>
<name>A0AAW9DT87_ACIAO</name>
<organism evidence="1 2">
    <name type="scientific">Acidiphilium acidophilum</name>
    <name type="common">Thiobacillus acidophilus</name>
    <dbReference type="NCBI Taxonomy" id="76588"/>
    <lineage>
        <taxon>Bacteria</taxon>
        <taxon>Pseudomonadati</taxon>
        <taxon>Pseudomonadota</taxon>
        <taxon>Alphaproteobacteria</taxon>
        <taxon>Acetobacterales</taxon>
        <taxon>Acidocellaceae</taxon>
        <taxon>Acidiphilium</taxon>
    </lineage>
</organism>
<protein>
    <submittedName>
        <fullName evidence="1">Uncharacterized protein</fullName>
    </submittedName>
</protein>
<dbReference type="EMBL" id="JAWXYB010000018">
    <property type="protein sequence ID" value="MDX5931744.1"/>
    <property type="molecule type" value="Genomic_DNA"/>
</dbReference>